<dbReference type="InterPro" id="IPR000182">
    <property type="entry name" value="GNAT_dom"/>
</dbReference>
<dbReference type="GO" id="GO:0008080">
    <property type="term" value="F:N-acetyltransferase activity"/>
    <property type="evidence" value="ECO:0007669"/>
    <property type="project" value="TreeGrafter"/>
</dbReference>
<keyword evidence="5" id="KW-1185">Reference proteome</keyword>
<reference evidence="4" key="1">
    <citation type="journal article" date="2014" name="Int. J. Syst. Evol. Microbiol.">
        <title>Complete genome sequence of Corynebacterium casei LMG S-19264T (=DSM 44701T), isolated from a smear-ripened cheese.</title>
        <authorList>
            <consortium name="US DOE Joint Genome Institute (JGI-PGF)"/>
            <person name="Walter F."/>
            <person name="Albersmeier A."/>
            <person name="Kalinowski J."/>
            <person name="Ruckert C."/>
        </authorList>
    </citation>
    <scope>NUCLEOTIDE SEQUENCE</scope>
    <source>
        <strain evidence="4">VKM B-2484</strain>
    </source>
</reference>
<accession>A0A9W6J9N1</accession>
<proteinExistence type="predicted"/>
<evidence type="ECO:0000256" key="1">
    <source>
        <dbReference type="ARBA" id="ARBA00022679"/>
    </source>
</evidence>
<dbReference type="RefSeq" id="WP_213373595.1">
    <property type="nucleotide sequence ID" value="NZ_BSFJ01000010.1"/>
</dbReference>
<keyword evidence="1" id="KW-0808">Transferase</keyword>
<evidence type="ECO:0000313" key="4">
    <source>
        <dbReference type="EMBL" id="GLK72288.1"/>
    </source>
</evidence>
<dbReference type="Pfam" id="PF00583">
    <property type="entry name" value="Acetyltransf_1"/>
    <property type="match status" value="1"/>
</dbReference>
<dbReference type="CDD" id="cd04301">
    <property type="entry name" value="NAT_SF"/>
    <property type="match status" value="1"/>
</dbReference>
<dbReference type="Proteomes" id="UP001143370">
    <property type="component" value="Unassembled WGS sequence"/>
</dbReference>
<feature type="domain" description="N-acetyltransferase" evidence="3">
    <location>
        <begin position="10"/>
        <end position="157"/>
    </location>
</feature>
<keyword evidence="2" id="KW-0012">Acyltransferase</keyword>
<organism evidence="4 5">
    <name type="scientific">Ancylobacter dichloromethanicus</name>
    <dbReference type="NCBI Taxonomy" id="518825"/>
    <lineage>
        <taxon>Bacteria</taxon>
        <taxon>Pseudomonadati</taxon>
        <taxon>Pseudomonadota</taxon>
        <taxon>Alphaproteobacteria</taxon>
        <taxon>Hyphomicrobiales</taxon>
        <taxon>Xanthobacteraceae</taxon>
        <taxon>Ancylobacter</taxon>
    </lineage>
</organism>
<dbReference type="SUPFAM" id="SSF55729">
    <property type="entry name" value="Acyl-CoA N-acyltransferases (Nat)"/>
    <property type="match status" value="1"/>
</dbReference>
<reference evidence="4" key="2">
    <citation type="submission" date="2023-01" db="EMBL/GenBank/DDBJ databases">
        <authorList>
            <person name="Sun Q."/>
            <person name="Evtushenko L."/>
        </authorList>
    </citation>
    <scope>NUCLEOTIDE SEQUENCE</scope>
    <source>
        <strain evidence="4">VKM B-2484</strain>
    </source>
</reference>
<dbReference type="AlphaFoldDB" id="A0A9W6J9N1"/>
<gene>
    <name evidence="4" type="ORF">GCM10017643_24040</name>
</gene>
<evidence type="ECO:0000313" key="5">
    <source>
        <dbReference type="Proteomes" id="UP001143370"/>
    </source>
</evidence>
<name>A0A9W6J9N1_9HYPH</name>
<dbReference type="EMBL" id="BSFJ01000010">
    <property type="protein sequence ID" value="GLK72288.1"/>
    <property type="molecule type" value="Genomic_DNA"/>
</dbReference>
<dbReference type="PANTHER" id="PTHR10545:SF42">
    <property type="entry name" value="ACETYLTRANSFERASE"/>
    <property type="match status" value="1"/>
</dbReference>
<dbReference type="InterPro" id="IPR051016">
    <property type="entry name" value="Diverse_Substrate_AcTransf"/>
</dbReference>
<evidence type="ECO:0000259" key="3">
    <source>
        <dbReference type="PROSITE" id="PS51186"/>
    </source>
</evidence>
<evidence type="ECO:0000256" key="2">
    <source>
        <dbReference type="ARBA" id="ARBA00023315"/>
    </source>
</evidence>
<dbReference type="PANTHER" id="PTHR10545">
    <property type="entry name" value="DIAMINE N-ACETYLTRANSFERASE"/>
    <property type="match status" value="1"/>
</dbReference>
<dbReference type="InterPro" id="IPR016181">
    <property type="entry name" value="Acyl_CoA_acyltransferase"/>
</dbReference>
<comment type="caution">
    <text evidence="4">The sequence shown here is derived from an EMBL/GenBank/DDBJ whole genome shotgun (WGS) entry which is preliminary data.</text>
</comment>
<protein>
    <submittedName>
        <fullName evidence="4">N-acetyltransferase</fullName>
    </submittedName>
</protein>
<sequence>MSLGTGTGTDTIRALTADDHARWLPLWQGYLTFYEAELPDTVTQTTWQRLLDPAEPVHGALAIDGDGRAVGLVHWLFHRSTWWVGDVCYLNDLFVDASQRGRGLGQALIAHVAADAAAKGSPKVYWLTHETNLTAQRLYNGVAERTGFIQYRKSLQP</sequence>
<dbReference type="Gene3D" id="3.40.630.30">
    <property type="match status" value="1"/>
</dbReference>
<dbReference type="PROSITE" id="PS51186">
    <property type="entry name" value="GNAT"/>
    <property type="match status" value="1"/>
</dbReference>